<dbReference type="EC" id="2.6.1.2" evidence="7"/>
<dbReference type="GO" id="GO:0004021">
    <property type="term" value="F:L-alanine:2-oxoglutarate aminotransferase activity"/>
    <property type="evidence" value="ECO:0007669"/>
    <property type="project" value="UniProtKB-EC"/>
</dbReference>
<dbReference type="Gene3D" id="3.40.640.10">
    <property type="entry name" value="Type I PLP-dependent aspartate aminotransferase-like (Major domain)"/>
    <property type="match status" value="1"/>
</dbReference>
<comment type="cofactor">
    <cofactor evidence="1">
        <name>pyridoxal 5'-phosphate</name>
        <dbReference type="ChEBI" id="CHEBI:597326"/>
    </cofactor>
</comment>
<evidence type="ECO:0000313" key="12">
    <source>
        <dbReference type="Proteomes" id="UP000197424"/>
    </source>
</evidence>
<proteinExistence type="inferred from homology"/>
<evidence type="ECO:0000259" key="10">
    <source>
        <dbReference type="Pfam" id="PF13356"/>
    </source>
</evidence>
<evidence type="ECO:0000259" key="9">
    <source>
        <dbReference type="Pfam" id="PF00155"/>
    </source>
</evidence>
<feature type="region of interest" description="Disordered" evidence="8">
    <location>
        <begin position="81"/>
        <end position="105"/>
    </location>
</feature>
<accession>A0A248LLM9</accession>
<dbReference type="Gene3D" id="3.30.160.390">
    <property type="entry name" value="Integrase, DNA-binding domain"/>
    <property type="match status" value="1"/>
</dbReference>
<dbReference type="GO" id="GO:0030170">
    <property type="term" value="F:pyridoxal phosphate binding"/>
    <property type="evidence" value="ECO:0007669"/>
    <property type="project" value="InterPro"/>
</dbReference>
<dbReference type="EMBL" id="CP022115">
    <property type="protein sequence ID" value="ASJ25391.1"/>
    <property type="molecule type" value="Genomic_DNA"/>
</dbReference>
<sequence>MPLTDADLSRLEPETRDRKLFDGRGLYLLVRSNGARYWRLKYRFAGKEKVLALGVWPQVSLQDARQAADMARDQLGRGLDPMQARQRPQPAPSVSDTPNTTPKAPVMEPIRQSQKLANVCYDIRGPIMERARRMEEDGQRIIKLNIGNPAPFGFLAPEEIMQDMIRNLPQASGYSDSKGLFAARKAVMHYSQEKAIPGVTVEDIFIGNGVSELIVMAMNALLDAGDEVLVPAPDYPLWTAAVSLSGGTPVHYMCDEQQDWYPDIADIRKKITPRTRAIVIINPNNPTGAVYPEPVLLEIAAVAREFGLIVYADEIYDKVLFDGTCHTSIASLAPDLFCVTFNGLSKNYRAAGYRAGWMILSGDKSRASDYIEGLTMLSSMRLCANVPAQYGIQTALGGYQSINDLVAPTGRLTRQRDLAVQMLNDMPGVSCVKPKGALYCFPRLDPKLYPVQNDQQFILELLTEQRVLLVQGTGFNWPGNDHFRVVFLPHMEDLEEALGRVGRFLEGYRRRFTA</sequence>
<evidence type="ECO:0000256" key="1">
    <source>
        <dbReference type="ARBA" id="ARBA00001933"/>
    </source>
</evidence>
<organism evidence="11 12">
    <name type="scientific">Laribacter hongkongensis</name>
    <dbReference type="NCBI Taxonomy" id="168471"/>
    <lineage>
        <taxon>Bacteria</taxon>
        <taxon>Pseudomonadati</taxon>
        <taxon>Pseudomonadota</taxon>
        <taxon>Betaproteobacteria</taxon>
        <taxon>Neisseriales</taxon>
        <taxon>Aquaspirillaceae</taxon>
        <taxon>Laribacter</taxon>
    </lineage>
</organism>
<dbReference type="Gene3D" id="3.90.1150.10">
    <property type="entry name" value="Aspartate Aminotransferase, domain 1"/>
    <property type="match status" value="1"/>
</dbReference>
<dbReference type="PANTHER" id="PTHR43488:SF2">
    <property type="entry name" value="GLUTAMATE-PYRUVATE AMINOTRANSFERASE ALAA"/>
    <property type="match status" value="1"/>
</dbReference>
<dbReference type="InterPro" id="IPR015422">
    <property type="entry name" value="PyrdxlP-dep_Trfase_small"/>
</dbReference>
<dbReference type="InterPro" id="IPR015424">
    <property type="entry name" value="PyrdxlP-dep_Trfase"/>
</dbReference>
<name>A0A248LLM9_9NEIS</name>
<evidence type="ECO:0000256" key="6">
    <source>
        <dbReference type="ARBA" id="ARBA00022898"/>
    </source>
</evidence>
<feature type="domain" description="Aminotransferase class I/classII large" evidence="9">
    <location>
        <begin position="141"/>
        <end position="500"/>
    </location>
</feature>
<dbReference type="InterPro" id="IPR051926">
    <property type="entry name" value="Ala_Aminotransferase"/>
</dbReference>
<reference evidence="12" key="1">
    <citation type="submission" date="2017-06" db="EMBL/GenBank/DDBJ databases">
        <title>Whole genome sequence of Laribacter hongkongensis LHGZ1.</title>
        <authorList>
            <person name="Chen D."/>
            <person name="Wu H."/>
            <person name="Chen J."/>
        </authorList>
    </citation>
    <scope>NUCLEOTIDE SEQUENCE [LARGE SCALE GENOMIC DNA]</scope>
    <source>
        <strain evidence="12">LHGZ1</strain>
    </source>
</reference>
<evidence type="ECO:0000256" key="7">
    <source>
        <dbReference type="ARBA" id="ARBA00026106"/>
    </source>
</evidence>
<dbReference type="CDD" id="cd00609">
    <property type="entry name" value="AAT_like"/>
    <property type="match status" value="1"/>
</dbReference>
<protein>
    <recommendedName>
        <fullName evidence="3">Putative 8-amino-7-oxononanoate synthase</fullName>
        <ecNumber evidence="7">2.6.1.2</ecNumber>
    </recommendedName>
</protein>
<evidence type="ECO:0000256" key="2">
    <source>
        <dbReference type="ARBA" id="ARBA00007441"/>
    </source>
</evidence>
<keyword evidence="6" id="KW-0663">Pyridoxal phosphate</keyword>
<comment type="similarity">
    <text evidence="2">Belongs to the class-I pyridoxal-phosphate-dependent aminotransferase family.</text>
</comment>
<evidence type="ECO:0000313" key="11">
    <source>
        <dbReference type="EMBL" id="ASJ25391.1"/>
    </source>
</evidence>
<dbReference type="OrthoDB" id="9803354at2"/>
<keyword evidence="4" id="KW-0032">Aminotransferase</keyword>
<dbReference type="InterPro" id="IPR038488">
    <property type="entry name" value="Integrase_DNA-bd_sf"/>
</dbReference>
<dbReference type="PANTHER" id="PTHR43488">
    <property type="entry name" value="GLUTAMATE-PYRUVATE AMINOTRANSFERASE ALAA"/>
    <property type="match status" value="1"/>
</dbReference>
<gene>
    <name evidence="11" type="ORF">LHGZ1_2560</name>
</gene>
<dbReference type="Pfam" id="PF13356">
    <property type="entry name" value="Arm-DNA-bind_3"/>
    <property type="match status" value="1"/>
</dbReference>
<dbReference type="SUPFAM" id="SSF53383">
    <property type="entry name" value="PLP-dependent transferases"/>
    <property type="match status" value="1"/>
</dbReference>
<dbReference type="Pfam" id="PF00155">
    <property type="entry name" value="Aminotran_1_2"/>
    <property type="match status" value="1"/>
</dbReference>
<dbReference type="Proteomes" id="UP000197424">
    <property type="component" value="Chromosome"/>
</dbReference>
<feature type="domain" description="Integrase DNA-binding" evidence="10">
    <location>
        <begin position="3"/>
        <end position="87"/>
    </location>
</feature>
<keyword evidence="5" id="KW-0808">Transferase</keyword>
<dbReference type="InterPro" id="IPR025166">
    <property type="entry name" value="Integrase_DNA_bind_dom"/>
</dbReference>
<evidence type="ECO:0000256" key="4">
    <source>
        <dbReference type="ARBA" id="ARBA00022576"/>
    </source>
</evidence>
<dbReference type="InterPro" id="IPR004839">
    <property type="entry name" value="Aminotransferase_I/II_large"/>
</dbReference>
<evidence type="ECO:0000256" key="5">
    <source>
        <dbReference type="ARBA" id="ARBA00022679"/>
    </source>
</evidence>
<dbReference type="InterPro" id="IPR015421">
    <property type="entry name" value="PyrdxlP-dep_Trfase_major"/>
</dbReference>
<dbReference type="AlphaFoldDB" id="A0A248LLM9"/>
<evidence type="ECO:0000256" key="8">
    <source>
        <dbReference type="SAM" id="MobiDB-lite"/>
    </source>
</evidence>
<evidence type="ECO:0000256" key="3">
    <source>
        <dbReference type="ARBA" id="ARBA00021531"/>
    </source>
</evidence>